<feature type="transmembrane region" description="Helical" evidence="1">
    <location>
        <begin position="89"/>
        <end position="109"/>
    </location>
</feature>
<sequence>MWSNAILSVSKVLAEGAESGTNPDAGSQGFQINNPLPGVDNPVTLINKIIGGLLPIAVALTSLVILWGAFQLLSSSGNPEKIERGKKTILWAVIGLVIVLVAQGIAFVIQDVTGIKVTQ</sequence>
<dbReference type="EMBL" id="PFQX01000054">
    <property type="protein sequence ID" value="PJC65294.1"/>
    <property type="molecule type" value="Genomic_DNA"/>
</dbReference>
<organism evidence="2 3">
    <name type="scientific">Candidatus Colwellbacteria bacterium CG_4_9_14_0_2_um_filter_50_12</name>
    <dbReference type="NCBI Taxonomy" id="1974538"/>
    <lineage>
        <taxon>Bacteria</taxon>
        <taxon>Candidatus Colwelliibacteriota</taxon>
    </lineage>
</organism>
<proteinExistence type="predicted"/>
<dbReference type="InterPro" id="IPR043993">
    <property type="entry name" value="T4SS_pilin"/>
</dbReference>
<reference evidence="3" key="1">
    <citation type="submission" date="2017-09" db="EMBL/GenBank/DDBJ databases">
        <title>Depth-based differentiation of microbial function through sediment-hosted aquifers and enrichment of novel symbionts in the deep terrestrial subsurface.</title>
        <authorList>
            <person name="Probst A.J."/>
            <person name="Ladd B."/>
            <person name="Jarett J.K."/>
            <person name="Geller-Mcgrath D.E."/>
            <person name="Sieber C.M.K."/>
            <person name="Emerson J.B."/>
            <person name="Anantharaman K."/>
            <person name="Thomas B.C."/>
            <person name="Malmstrom R."/>
            <person name="Stieglmeier M."/>
            <person name="Klingl A."/>
            <person name="Woyke T."/>
            <person name="Ryan C.M."/>
            <person name="Banfield J.F."/>
        </authorList>
    </citation>
    <scope>NUCLEOTIDE SEQUENCE [LARGE SCALE GENOMIC DNA]</scope>
</reference>
<keyword evidence="1" id="KW-0812">Transmembrane</keyword>
<dbReference type="AlphaFoldDB" id="A0A2M8G0Y2"/>
<dbReference type="Proteomes" id="UP000229674">
    <property type="component" value="Unassembled WGS sequence"/>
</dbReference>
<evidence type="ECO:0000313" key="3">
    <source>
        <dbReference type="Proteomes" id="UP000229674"/>
    </source>
</evidence>
<evidence type="ECO:0000313" key="2">
    <source>
        <dbReference type="EMBL" id="PJC65294.1"/>
    </source>
</evidence>
<dbReference type="Pfam" id="PF18895">
    <property type="entry name" value="T4SS_pilin"/>
    <property type="match status" value="1"/>
</dbReference>
<keyword evidence="1" id="KW-1133">Transmembrane helix</keyword>
<dbReference type="NCBIfam" id="NF045849">
    <property type="entry name" value="ICE_MMCAP2_0565"/>
    <property type="match status" value="1"/>
</dbReference>
<gene>
    <name evidence="2" type="ORF">CO020_01465</name>
</gene>
<keyword evidence="1" id="KW-0472">Membrane</keyword>
<protein>
    <submittedName>
        <fullName evidence="2">Uncharacterized protein</fullName>
    </submittedName>
</protein>
<comment type="caution">
    <text evidence="2">The sequence shown here is derived from an EMBL/GenBank/DDBJ whole genome shotgun (WGS) entry which is preliminary data.</text>
</comment>
<feature type="transmembrane region" description="Helical" evidence="1">
    <location>
        <begin position="49"/>
        <end position="69"/>
    </location>
</feature>
<name>A0A2M8G0Y2_9BACT</name>
<accession>A0A2M8G0Y2</accession>
<evidence type="ECO:0000256" key="1">
    <source>
        <dbReference type="SAM" id="Phobius"/>
    </source>
</evidence>